<keyword evidence="2" id="KW-0808">Transferase</keyword>
<comment type="caution">
    <text evidence="2">The sequence shown here is derived from an EMBL/GenBank/DDBJ whole genome shotgun (WGS) entry which is preliminary data.</text>
</comment>
<proteinExistence type="predicted"/>
<sequence>MSNDDRDISLVKLESRHLEGALKLSQEFSWPYRLEDWAFALQVGEGVVLERDGDVLGTALWWCYGDHYATAGMIIVTAKAQGGGNGSRLFNALLDATKGRNVLLNSTEQGMPLYLRRGFEPWGRVLQYQGHLADPGKIDQSDDICPAAPSDLASIEALDERAIGMPRKQLISALLQVGETAVLVRDAQITGFAIRRRFGRGYVVGPVVADNIDDAKRLIEAHLVNLVGQFVRIDVYSDDGLSEWLEGLGFKLVGDAVSMVLGTRPTAVAPTHMYAVSNQSFS</sequence>
<name>A0A2S9ISU9_9HYPH</name>
<dbReference type="Proteomes" id="UP000239434">
    <property type="component" value="Unassembled WGS sequence"/>
</dbReference>
<dbReference type="GO" id="GO:0016747">
    <property type="term" value="F:acyltransferase activity, transferring groups other than amino-acyl groups"/>
    <property type="evidence" value="ECO:0007669"/>
    <property type="project" value="InterPro"/>
</dbReference>
<dbReference type="Gene3D" id="3.40.630.30">
    <property type="match status" value="1"/>
</dbReference>
<feature type="domain" description="N-acetyltransferase" evidence="1">
    <location>
        <begin position="8"/>
        <end position="141"/>
    </location>
</feature>
<dbReference type="AlphaFoldDB" id="A0A2S9ISU9"/>
<keyword evidence="3" id="KW-1185">Reference proteome</keyword>
<dbReference type="Pfam" id="PF18014">
    <property type="entry name" value="Acetyltransf_18"/>
    <property type="match status" value="1"/>
</dbReference>
<reference evidence="2 3" key="1">
    <citation type="submission" date="2018-02" db="EMBL/GenBank/DDBJ databases">
        <title>The draft genome of Phyllobacterium sp. 1N-3.</title>
        <authorList>
            <person name="Liu L."/>
            <person name="Li L."/>
            <person name="Zhang X."/>
            <person name="Wang T."/>
            <person name="Liang L."/>
        </authorList>
    </citation>
    <scope>NUCLEOTIDE SEQUENCE [LARGE SCALE GENOMIC DNA]</scope>
    <source>
        <strain evidence="2 3">1N-3</strain>
    </source>
</reference>
<protein>
    <submittedName>
        <fullName evidence="2">N-acetyltransferase</fullName>
    </submittedName>
</protein>
<dbReference type="Gene3D" id="3.40.630.90">
    <property type="match status" value="1"/>
</dbReference>
<evidence type="ECO:0000313" key="3">
    <source>
        <dbReference type="Proteomes" id="UP000239434"/>
    </source>
</evidence>
<dbReference type="RefSeq" id="WP_105741804.1">
    <property type="nucleotide sequence ID" value="NZ_PVBR01000006.1"/>
</dbReference>
<dbReference type="InterPro" id="IPR000182">
    <property type="entry name" value="GNAT_dom"/>
</dbReference>
<evidence type="ECO:0000313" key="2">
    <source>
        <dbReference type="EMBL" id="PRD43591.1"/>
    </source>
</evidence>
<evidence type="ECO:0000259" key="1">
    <source>
        <dbReference type="PROSITE" id="PS51186"/>
    </source>
</evidence>
<dbReference type="InterPro" id="IPR016181">
    <property type="entry name" value="Acyl_CoA_acyltransferase"/>
</dbReference>
<dbReference type="PANTHER" id="PTHR47237:SF2">
    <property type="entry name" value="BLL4206 PROTEIN"/>
    <property type="match status" value="1"/>
</dbReference>
<gene>
    <name evidence="2" type="ORF">C5748_10040</name>
</gene>
<dbReference type="PANTHER" id="PTHR47237">
    <property type="entry name" value="SLL0310 PROTEIN"/>
    <property type="match status" value="1"/>
</dbReference>
<dbReference type="Pfam" id="PF13508">
    <property type="entry name" value="Acetyltransf_7"/>
    <property type="match status" value="1"/>
</dbReference>
<dbReference type="InterPro" id="IPR041496">
    <property type="entry name" value="YitH/HolE_GNAT"/>
</dbReference>
<dbReference type="PROSITE" id="PS51186">
    <property type="entry name" value="GNAT"/>
    <property type="match status" value="1"/>
</dbReference>
<dbReference type="SUPFAM" id="SSF55729">
    <property type="entry name" value="Acyl-CoA N-acyltransferases (Nat)"/>
    <property type="match status" value="1"/>
</dbReference>
<organism evidence="2 3">
    <name type="scientific">Phyllobacterium phragmitis</name>
    <dbReference type="NCBI Taxonomy" id="2670329"/>
    <lineage>
        <taxon>Bacteria</taxon>
        <taxon>Pseudomonadati</taxon>
        <taxon>Pseudomonadota</taxon>
        <taxon>Alphaproteobacteria</taxon>
        <taxon>Hyphomicrobiales</taxon>
        <taxon>Phyllobacteriaceae</taxon>
        <taxon>Phyllobacterium</taxon>
    </lineage>
</organism>
<accession>A0A2S9ISU9</accession>
<dbReference type="EMBL" id="PVBR01000006">
    <property type="protein sequence ID" value="PRD43591.1"/>
    <property type="molecule type" value="Genomic_DNA"/>
</dbReference>
<dbReference type="InterPro" id="IPR052729">
    <property type="entry name" value="Acyl/Acetyltrans_Enzymes"/>
</dbReference>
<dbReference type="CDD" id="cd04301">
    <property type="entry name" value="NAT_SF"/>
    <property type="match status" value="1"/>
</dbReference>